<reference evidence="14 15" key="1">
    <citation type="submission" date="2016-01" db="EMBL/GenBank/DDBJ databases">
        <title>Whole genome sequencing of Bhargavaea cecembensis T14.</title>
        <authorList>
            <person name="Hong K.W."/>
        </authorList>
    </citation>
    <scope>NUCLEOTIDE SEQUENCE [LARGE SCALE GENOMIC DNA]</scope>
    <source>
        <strain evidence="14 15">T14</strain>
    </source>
</reference>
<dbReference type="AlphaFoldDB" id="A0A163EEN3"/>
<evidence type="ECO:0000256" key="5">
    <source>
        <dbReference type="ARBA" id="ARBA00022729"/>
    </source>
</evidence>
<comment type="caution">
    <text evidence="14">The sequence shown here is derived from an EMBL/GenBank/DDBJ whole genome shotgun (WGS) entry which is preliminary data.</text>
</comment>
<evidence type="ECO:0000256" key="8">
    <source>
        <dbReference type="ARBA" id="ARBA00023139"/>
    </source>
</evidence>
<keyword evidence="5 11" id="KW-0732">Signal</keyword>
<evidence type="ECO:0000256" key="7">
    <source>
        <dbReference type="ARBA" id="ARBA00023136"/>
    </source>
</evidence>
<keyword evidence="4 11" id="KW-1003">Cell membrane</keyword>
<dbReference type="Gene3D" id="1.10.4030.10">
    <property type="entry name" value="Porin chaperone SurA, peptide-binding domain"/>
    <property type="match status" value="1"/>
</dbReference>
<evidence type="ECO:0000259" key="13">
    <source>
        <dbReference type="PROSITE" id="PS50198"/>
    </source>
</evidence>
<accession>A0A163EEN3</accession>
<evidence type="ECO:0000256" key="4">
    <source>
        <dbReference type="ARBA" id="ARBA00022475"/>
    </source>
</evidence>
<dbReference type="EMBL" id="LQNT01000013">
    <property type="protein sequence ID" value="KZE36361.1"/>
    <property type="molecule type" value="Genomic_DNA"/>
</dbReference>
<dbReference type="OrthoDB" id="14196at2"/>
<dbReference type="Proteomes" id="UP000076490">
    <property type="component" value="Unassembled WGS sequence"/>
</dbReference>
<evidence type="ECO:0000256" key="2">
    <source>
        <dbReference type="ARBA" id="ARBA00004193"/>
    </source>
</evidence>
<evidence type="ECO:0000313" key="14">
    <source>
        <dbReference type="EMBL" id="KZE36361.1"/>
    </source>
</evidence>
<proteinExistence type="inferred from homology"/>
<dbReference type="PROSITE" id="PS50198">
    <property type="entry name" value="PPIC_PPIASE_2"/>
    <property type="match status" value="1"/>
</dbReference>
<dbReference type="PANTHER" id="PTHR47245:SF1">
    <property type="entry name" value="FOLDASE PROTEIN PRSA"/>
    <property type="match status" value="1"/>
</dbReference>
<dbReference type="Gene3D" id="3.10.50.40">
    <property type="match status" value="1"/>
</dbReference>
<dbReference type="InterPro" id="IPR027304">
    <property type="entry name" value="Trigger_fact/SurA_dom_sf"/>
</dbReference>
<feature type="chain" id="PRO_5039099634" description="Foldase protein PrsA" evidence="12">
    <location>
        <begin position="25"/>
        <end position="304"/>
    </location>
</feature>
<keyword evidence="6 11" id="KW-0697">Rotamase</keyword>
<keyword evidence="9 11" id="KW-0413">Isomerase</keyword>
<keyword evidence="7 11" id="KW-0472">Membrane</keyword>
<dbReference type="Pfam" id="PF13624">
    <property type="entry name" value="SurA_N_3"/>
    <property type="match status" value="1"/>
</dbReference>
<evidence type="ECO:0000256" key="12">
    <source>
        <dbReference type="SAM" id="SignalP"/>
    </source>
</evidence>
<dbReference type="GO" id="GO:0003755">
    <property type="term" value="F:peptidyl-prolyl cis-trans isomerase activity"/>
    <property type="evidence" value="ECO:0007669"/>
    <property type="project" value="UniProtKB-UniRule"/>
</dbReference>
<organism evidence="14 15">
    <name type="scientific">Bhargavaea cecembensis</name>
    <dbReference type="NCBI Taxonomy" id="394098"/>
    <lineage>
        <taxon>Bacteria</taxon>
        <taxon>Bacillati</taxon>
        <taxon>Bacillota</taxon>
        <taxon>Bacilli</taxon>
        <taxon>Bacillales</taxon>
        <taxon>Caryophanaceae</taxon>
        <taxon>Bhargavaea</taxon>
    </lineage>
</organism>
<evidence type="ECO:0000256" key="10">
    <source>
        <dbReference type="ARBA" id="ARBA00023288"/>
    </source>
</evidence>
<dbReference type="RefSeq" id="WP_063183452.1">
    <property type="nucleotide sequence ID" value="NZ_LQNT01000013.1"/>
</dbReference>
<gene>
    <name evidence="11" type="primary">prsA</name>
    <name evidence="14" type="ORF">AV656_14545</name>
</gene>
<dbReference type="InterPro" id="IPR050245">
    <property type="entry name" value="PrsA_foldase"/>
</dbReference>
<feature type="signal peptide" evidence="12">
    <location>
        <begin position="1"/>
        <end position="24"/>
    </location>
</feature>
<dbReference type="PROSITE" id="PS51257">
    <property type="entry name" value="PROKAR_LIPOPROTEIN"/>
    <property type="match status" value="1"/>
</dbReference>
<evidence type="ECO:0000256" key="6">
    <source>
        <dbReference type="ARBA" id="ARBA00023110"/>
    </source>
</evidence>
<dbReference type="PANTHER" id="PTHR47245">
    <property type="entry name" value="PEPTIDYLPROLYL ISOMERASE"/>
    <property type="match status" value="1"/>
</dbReference>
<protein>
    <recommendedName>
        <fullName evidence="11">Foldase protein PrsA</fullName>
        <ecNumber evidence="11">5.2.1.8</ecNumber>
    </recommendedName>
</protein>
<dbReference type="HAMAP" id="MF_01145">
    <property type="entry name" value="Foldase_PrsA"/>
    <property type="match status" value="1"/>
</dbReference>
<sequence>MKKSVIAATVAASVLALSACSNNAGEDVIVSSKVGDITQQDLYEEMKTTVGEQALQLMVIEKVLDDKYDVDQKEVDKQYNDMKEQAGEGFDSFLAQQGYTEESYKDMIKLNLLQEKALTEDVEVTDEEVDQYIDRMGTELNARHILVDDEETAKEVKTKLDEGGDFAELAKEYSTEPAAQESGGELGWFGPDKMVADFTDAAYSLEVDQISDPVKTDFGYHIIQVTDTREAEGAEKKEDITDERRAEIKDELIQKKADPNAMMEKLSKMLEDADIDIKDEDLEGALDQFKGSAAQPEEKADSEK</sequence>
<dbReference type="InterPro" id="IPR046357">
    <property type="entry name" value="PPIase_dom_sf"/>
</dbReference>
<evidence type="ECO:0000313" key="15">
    <source>
        <dbReference type="Proteomes" id="UP000076490"/>
    </source>
</evidence>
<evidence type="ECO:0000256" key="3">
    <source>
        <dbReference type="ARBA" id="ARBA00006071"/>
    </source>
</evidence>
<dbReference type="EC" id="5.2.1.8" evidence="11"/>
<name>A0A163EEN3_9BACL</name>
<comment type="subcellular location">
    <subcellularLocation>
        <location evidence="2 11">Cell membrane</location>
        <topology evidence="2 11">Lipid-anchor</topology>
    </subcellularLocation>
</comment>
<comment type="function">
    <text evidence="11">Plays a major role in protein secretion by helping the post-translocational extracellular folding of several secreted proteins.</text>
</comment>
<feature type="domain" description="PpiC" evidence="13">
    <location>
        <begin position="137"/>
        <end position="227"/>
    </location>
</feature>
<keyword evidence="8 11" id="KW-0564">Palmitate</keyword>
<dbReference type="GO" id="GO:0005886">
    <property type="term" value="C:plasma membrane"/>
    <property type="evidence" value="ECO:0007669"/>
    <property type="project" value="UniProtKB-SubCell"/>
</dbReference>
<dbReference type="GO" id="GO:0006457">
    <property type="term" value="P:protein folding"/>
    <property type="evidence" value="ECO:0007669"/>
    <property type="project" value="UniProtKB-UniRule"/>
</dbReference>
<evidence type="ECO:0000256" key="1">
    <source>
        <dbReference type="ARBA" id="ARBA00000971"/>
    </source>
</evidence>
<evidence type="ECO:0000256" key="9">
    <source>
        <dbReference type="ARBA" id="ARBA00023235"/>
    </source>
</evidence>
<dbReference type="SUPFAM" id="SSF109998">
    <property type="entry name" value="Triger factor/SurA peptide-binding domain-like"/>
    <property type="match status" value="1"/>
</dbReference>
<dbReference type="Pfam" id="PF13616">
    <property type="entry name" value="Rotamase_3"/>
    <property type="match status" value="1"/>
</dbReference>
<evidence type="ECO:0000256" key="11">
    <source>
        <dbReference type="HAMAP-Rule" id="MF_01145"/>
    </source>
</evidence>
<dbReference type="SUPFAM" id="SSF54534">
    <property type="entry name" value="FKBP-like"/>
    <property type="match status" value="1"/>
</dbReference>
<dbReference type="InterPro" id="IPR023059">
    <property type="entry name" value="Foldase_PrsA"/>
</dbReference>
<dbReference type="InterPro" id="IPR000297">
    <property type="entry name" value="PPIase_PpiC"/>
</dbReference>
<comment type="similarity">
    <text evidence="3 11">Belongs to the PrsA family.</text>
</comment>
<comment type="catalytic activity">
    <reaction evidence="1 11">
        <text>[protein]-peptidylproline (omega=180) = [protein]-peptidylproline (omega=0)</text>
        <dbReference type="Rhea" id="RHEA:16237"/>
        <dbReference type="Rhea" id="RHEA-COMP:10747"/>
        <dbReference type="Rhea" id="RHEA-COMP:10748"/>
        <dbReference type="ChEBI" id="CHEBI:83833"/>
        <dbReference type="ChEBI" id="CHEBI:83834"/>
        <dbReference type="EC" id="5.2.1.8"/>
    </reaction>
</comment>
<keyword evidence="10 11" id="KW-0449">Lipoprotein</keyword>